<evidence type="ECO:0000256" key="1">
    <source>
        <dbReference type="ARBA" id="ARBA00005953"/>
    </source>
</evidence>
<dbReference type="InterPro" id="IPR050563">
    <property type="entry name" value="4-hydroxybenzoyl-CoA_TE"/>
</dbReference>
<dbReference type="RefSeq" id="WP_209700649.1">
    <property type="nucleotide sequence ID" value="NZ_JAGGLM010000001.1"/>
</dbReference>
<dbReference type="PANTHER" id="PTHR31793">
    <property type="entry name" value="4-HYDROXYBENZOYL-COA THIOESTERASE FAMILY MEMBER"/>
    <property type="match status" value="1"/>
</dbReference>
<dbReference type="CDD" id="cd00586">
    <property type="entry name" value="4HBT"/>
    <property type="match status" value="1"/>
</dbReference>
<keyword evidence="2 3" id="KW-0378">Hydrolase</keyword>
<dbReference type="Proteomes" id="UP001519307">
    <property type="component" value="Unassembled WGS sequence"/>
</dbReference>
<dbReference type="InterPro" id="IPR029069">
    <property type="entry name" value="HotDog_dom_sf"/>
</dbReference>
<dbReference type="PANTHER" id="PTHR31793:SF27">
    <property type="entry name" value="NOVEL THIOESTERASE SUPERFAMILY DOMAIN AND SAPOSIN A-TYPE DOMAIN CONTAINING PROTEIN (0610012H03RIK)"/>
    <property type="match status" value="1"/>
</dbReference>
<dbReference type="PIRSF" id="PIRSF003230">
    <property type="entry name" value="YbgC"/>
    <property type="match status" value="1"/>
</dbReference>
<dbReference type="InterPro" id="IPR006684">
    <property type="entry name" value="YbgC/YbaW"/>
</dbReference>
<dbReference type="EC" id="3.1.2.-" evidence="3"/>
<keyword evidence="4" id="KW-1185">Reference proteome</keyword>
<dbReference type="Pfam" id="PF13279">
    <property type="entry name" value="4HBT_2"/>
    <property type="match status" value="1"/>
</dbReference>
<evidence type="ECO:0000256" key="2">
    <source>
        <dbReference type="ARBA" id="ARBA00022801"/>
    </source>
</evidence>
<dbReference type="SUPFAM" id="SSF54637">
    <property type="entry name" value="Thioesterase/thiol ester dehydrase-isomerase"/>
    <property type="match status" value="1"/>
</dbReference>
<evidence type="ECO:0000313" key="4">
    <source>
        <dbReference type="Proteomes" id="UP001519307"/>
    </source>
</evidence>
<organism evidence="3 4">
    <name type="scientific">Clostridium algifaecis</name>
    <dbReference type="NCBI Taxonomy" id="1472040"/>
    <lineage>
        <taxon>Bacteria</taxon>
        <taxon>Bacillati</taxon>
        <taxon>Bacillota</taxon>
        <taxon>Clostridia</taxon>
        <taxon>Eubacteriales</taxon>
        <taxon>Clostridiaceae</taxon>
        <taxon>Clostridium</taxon>
    </lineage>
</organism>
<sequence length="137" mass="16294">MYISNTNIKVRYAETDRMGIVHHSNYYVWFEEARGDFIEKINITYKEVEDMGIMMPIMETHCKYMRASKYGDIIEIKTSIKELTPVKILFDYRVINKKSGELLAKGGTTQTFINNDFKIINMEKKYPEIWKKFQTLQ</sequence>
<comment type="caution">
    <text evidence="3">The sequence shown here is derived from an EMBL/GenBank/DDBJ whole genome shotgun (WGS) entry which is preliminary data.</text>
</comment>
<name>A0ABS4KQG0_9CLOT</name>
<reference evidence="3 4" key="1">
    <citation type="submission" date="2021-03" db="EMBL/GenBank/DDBJ databases">
        <title>Genomic Encyclopedia of Type Strains, Phase IV (KMG-IV): sequencing the most valuable type-strain genomes for metagenomic binning, comparative biology and taxonomic classification.</title>
        <authorList>
            <person name="Goeker M."/>
        </authorList>
    </citation>
    <scope>NUCLEOTIDE SEQUENCE [LARGE SCALE GENOMIC DNA]</scope>
    <source>
        <strain evidence="3 4">DSM 28783</strain>
    </source>
</reference>
<dbReference type="EMBL" id="JAGGLM010000001">
    <property type="protein sequence ID" value="MBP2031706.1"/>
    <property type="molecule type" value="Genomic_DNA"/>
</dbReference>
<dbReference type="NCBIfam" id="TIGR00051">
    <property type="entry name" value="YbgC/FadM family acyl-CoA thioesterase"/>
    <property type="match status" value="1"/>
</dbReference>
<protein>
    <submittedName>
        <fullName evidence="3">Acyl-CoA thioester hydrolase</fullName>
        <ecNumber evidence="3">3.1.2.-</ecNumber>
    </submittedName>
</protein>
<evidence type="ECO:0000313" key="3">
    <source>
        <dbReference type="EMBL" id="MBP2031706.1"/>
    </source>
</evidence>
<proteinExistence type="inferred from homology"/>
<gene>
    <name evidence="3" type="ORF">J2Z42_000371</name>
</gene>
<accession>A0ABS4KQG0</accession>
<comment type="similarity">
    <text evidence="1">Belongs to the 4-hydroxybenzoyl-CoA thioesterase family.</text>
</comment>
<dbReference type="GO" id="GO:0016787">
    <property type="term" value="F:hydrolase activity"/>
    <property type="evidence" value="ECO:0007669"/>
    <property type="project" value="UniProtKB-KW"/>
</dbReference>
<dbReference type="Gene3D" id="3.10.129.10">
    <property type="entry name" value="Hotdog Thioesterase"/>
    <property type="match status" value="1"/>
</dbReference>